<dbReference type="OrthoDB" id="691901at2759"/>
<proteinExistence type="predicted"/>
<organism evidence="2 3">
    <name type="scientific">Dendrobium nobile</name>
    <name type="common">Orchid</name>
    <dbReference type="NCBI Taxonomy" id="94219"/>
    <lineage>
        <taxon>Eukaryota</taxon>
        <taxon>Viridiplantae</taxon>
        <taxon>Streptophyta</taxon>
        <taxon>Embryophyta</taxon>
        <taxon>Tracheophyta</taxon>
        <taxon>Spermatophyta</taxon>
        <taxon>Magnoliopsida</taxon>
        <taxon>Liliopsida</taxon>
        <taxon>Asparagales</taxon>
        <taxon>Orchidaceae</taxon>
        <taxon>Epidendroideae</taxon>
        <taxon>Malaxideae</taxon>
        <taxon>Dendrobiinae</taxon>
        <taxon>Dendrobium</taxon>
    </lineage>
</organism>
<dbReference type="Proteomes" id="UP000829196">
    <property type="component" value="Unassembled WGS sequence"/>
</dbReference>
<feature type="domain" description="Reverse transcriptase" evidence="1">
    <location>
        <begin position="1"/>
        <end position="99"/>
    </location>
</feature>
<keyword evidence="3" id="KW-1185">Reference proteome</keyword>
<dbReference type="PANTHER" id="PTHR33116">
    <property type="entry name" value="REVERSE TRANSCRIPTASE ZINC-BINDING DOMAIN-CONTAINING PROTEIN-RELATED-RELATED"/>
    <property type="match status" value="1"/>
</dbReference>
<dbReference type="EMBL" id="JAGYWB010000005">
    <property type="protein sequence ID" value="KAI0522507.1"/>
    <property type="molecule type" value="Genomic_DNA"/>
</dbReference>
<dbReference type="InterPro" id="IPR000477">
    <property type="entry name" value="RT_dom"/>
</dbReference>
<dbReference type="AlphaFoldDB" id="A0A8T3BUA9"/>
<accession>A0A8T3BUA9</accession>
<reference evidence="2" key="1">
    <citation type="journal article" date="2022" name="Front. Genet.">
        <title>Chromosome-Scale Assembly of the Dendrobium nobile Genome Provides Insights Into the Molecular Mechanism of the Biosynthesis of the Medicinal Active Ingredient of Dendrobium.</title>
        <authorList>
            <person name="Xu Q."/>
            <person name="Niu S.-C."/>
            <person name="Li K.-L."/>
            <person name="Zheng P.-J."/>
            <person name="Zhang X.-J."/>
            <person name="Jia Y."/>
            <person name="Liu Y."/>
            <person name="Niu Y.-X."/>
            <person name="Yu L.-H."/>
            <person name="Chen D.-F."/>
            <person name="Zhang G.-Q."/>
        </authorList>
    </citation>
    <scope>NUCLEOTIDE SEQUENCE</scope>
    <source>
        <tissue evidence="2">Leaf</tissue>
    </source>
</reference>
<dbReference type="PANTHER" id="PTHR33116:SF78">
    <property type="entry name" value="OS12G0587133 PROTEIN"/>
    <property type="match status" value="1"/>
</dbReference>
<name>A0A8T3BUA9_DENNO</name>
<evidence type="ECO:0000313" key="3">
    <source>
        <dbReference type="Proteomes" id="UP000829196"/>
    </source>
</evidence>
<dbReference type="PROSITE" id="PS50878">
    <property type="entry name" value="RT_POL"/>
    <property type="match status" value="1"/>
</dbReference>
<gene>
    <name evidence="2" type="ORF">KFK09_004886</name>
</gene>
<evidence type="ECO:0000313" key="2">
    <source>
        <dbReference type="EMBL" id="KAI0522507.1"/>
    </source>
</evidence>
<sequence>MDAFSSLIDHLPFVGITYGNFKISHLLYADDLLVFGEASLNNCRHLKHIINRFSNASGLHMNLDKNSIMLPKHFVNVDMICRALSLVPKDITIYLGIPISFKRLKISDFSPLMEEITKKLSGWNANLLSLAGRLQYLKFTMLNSIAYWIRGAILPKAVMKFFRKTASKFLFFGDISATNKLHLVAWDTVCKPKDKGGLGIPSILALQYAFNCSLINRIYTRKTPLADWLLMIYLSHWKPLDTKASKMWKSICLTAHSSKANWIFNITPSSQFSFVWDYWCNNNRIVDLHPNGINFAKHVVSNLIADGVWQLPFDRPTDLVNSIINVSITDSQAPCLIWNSNQKAKFSDFVKEFSSLCPFVLGLDMFGTKGTF</sequence>
<comment type="caution">
    <text evidence="2">The sequence shown here is derived from an EMBL/GenBank/DDBJ whole genome shotgun (WGS) entry which is preliminary data.</text>
</comment>
<evidence type="ECO:0000259" key="1">
    <source>
        <dbReference type="PROSITE" id="PS50878"/>
    </source>
</evidence>
<protein>
    <recommendedName>
        <fullName evidence="1">Reverse transcriptase domain-containing protein</fullName>
    </recommendedName>
</protein>